<protein>
    <recommendedName>
        <fullName evidence="4">Integral membrane protein</fullName>
    </recommendedName>
</protein>
<feature type="transmembrane region" description="Helical" evidence="1">
    <location>
        <begin position="54"/>
        <end position="74"/>
    </location>
</feature>
<gene>
    <name evidence="2" type="ORF">MMA15_17605</name>
</gene>
<dbReference type="RefSeq" id="WP_241060924.1">
    <property type="nucleotide sequence ID" value="NZ_JAKWJU010000002.1"/>
</dbReference>
<dbReference type="EMBL" id="JAKWJU010000002">
    <property type="protein sequence ID" value="MCH6162133.1"/>
    <property type="molecule type" value="Genomic_DNA"/>
</dbReference>
<name>A0ABS9T0Y6_9ACTN</name>
<keyword evidence="1" id="KW-1133">Transmembrane helix</keyword>
<evidence type="ECO:0000256" key="1">
    <source>
        <dbReference type="SAM" id="Phobius"/>
    </source>
</evidence>
<reference evidence="2" key="2">
    <citation type="journal article" date="2023" name="Int. J. Syst. Evol. Microbiol.">
        <title>Streptomyces marispadix sp. nov., isolated from marine beach sediment of the Northern Coast of Portugal.</title>
        <authorList>
            <person name="dos Santos J.D.N."/>
            <person name="Vitorino I.R."/>
            <person name="Kallscheuer N."/>
            <person name="Srivastava A."/>
            <person name="Krautwurst S."/>
            <person name="Marz M."/>
            <person name="Jogler C."/>
            <person name="Lobo Da Cunha A."/>
            <person name="Catita J."/>
            <person name="Goncalves H."/>
            <person name="Gonzalez I."/>
            <person name="Reyes F."/>
            <person name="Lage O.M."/>
        </authorList>
    </citation>
    <scope>NUCLEOTIDE SEQUENCE</scope>
    <source>
        <strain evidence="2">M600PL45_2</strain>
    </source>
</reference>
<comment type="caution">
    <text evidence="2">The sequence shown here is derived from an EMBL/GenBank/DDBJ whole genome shotgun (WGS) entry which is preliminary data.</text>
</comment>
<dbReference type="Proteomes" id="UP001166784">
    <property type="component" value="Unassembled WGS sequence"/>
</dbReference>
<proteinExistence type="predicted"/>
<reference evidence="2" key="1">
    <citation type="submission" date="2022-03" db="EMBL/GenBank/DDBJ databases">
        <authorList>
            <person name="Santos J.D.N."/>
            <person name="Kallscheuer N."/>
            <person name="Jogler C."/>
            <person name="Lage O.M."/>
        </authorList>
    </citation>
    <scope>NUCLEOTIDE SEQUENCE</scope>
    <source>
        <strain evidence="2">M600PL45_2</strain>
    </source>
</reference>
<keyword evidence="1" id="KW-0472">Membrane</keyword>
<keyword evidence="3" id="KW-1185">Reference proteome</keyword>
<evidence type="ECO:0000313" key="3">
    <source>
        <dbReference type="Proteomes" id="UP001166784"/>
    </source>
</evidence>
<sequence>MSATSPSSPGRLPRPASLVRDIALVVAAPLVLAGFGLGHPGGLRPHNAAHWAELHIWLLPVWPLLALGLVLPLWGRPRRDVTGAATVVAWAAAFGYAAFYTGLDAVAGIGAGIAEQHGGDRRREVVNPLFHTGDALGQAGVWCLTVAVAAASVALCVRYGAARVLPGTAVLLICCWSFFDSHIFHPRGVVTMLGFAAGFAMWVWAAGRPAKDLAPGERSAG</sequence>
<evidence type="ECO:0008006" key="4">
    <source>
        <dbReference type="Google" id="ProtNLM"/>
    </source>
</evidence>
<organism evidence="2 3">
    <name type="scientific">Streptomyces marispadix</name>
    <dbReference type="NCBI Taxonomy" id="2922868"/>
    <lineage>
        <taxon>Bacteria</taxon>
        <taxon>Bacillati</taxon>
        <taxon>Actinomycetota</taxon>
        <taxon>Actinomycetes</taxon>
        <taxon>Kitasatosporales</taxon>
        <taxon>Streptomycetaceae</taxon>
        <taxon>Streptomyces</taxon>
    </lineage>
</organism>
<keyword evidence="1" id="KW-0812">Transmembrane</keyword>
<feature type="transmembrane region" description="Helical" evidence="1">
    <location>
        <begin position="189"/>
        <end position="207"/>
    </location>
</feature>
<feature type="transmembrane region" description="Helical" evidence="1">
    <location>
        <begin position="81"/>
        <end position="99"/>
    </location>
</feature>
<accession>A0ABS9T0Y6</accession>
<feature type="transmembrane region" description="Helical" evidence="1">
    <location>
        <begin position="164"/>
        <end position="183"/>
    </location>
</feature>
<feature type="transmembrane region" description="Helical" evidence="1">
    <location>
        <begin position="139"/>
        <end position="157"/>
    </location>
</feature>
<evidence type="ECO:0000313" key="2">
    <source>
        <dbReference type="EMBL" id="MCH6162133.1"/>
    </source>
</evidence>